<feature type="signal peptide" evidence="2">
    <location>
        <begin position="1"/>
        <end position="26"/>
    </location>
</feature>
<organism evidence="3 4">
    <name type="scientific">Marinobacter segnicrescens</name>
    <dbReference type="NCBI Taxonomy" id="430453"/>
    <lineage>
        <taxon>Bacteria</taxon>
        <taxon>Pseudomonadati</taxon>
        <taxon>Pseudomonadota</taxon>
        <taxon>Gammaproteobacteria</taxon>
        <taxon>Pseudomonadales</taxon>
        <taxon>Marinobacteraceae</taxon>
        <taxon>Marinobacter</taxon>
    </lineage>
</organism>
<keyword evidence="4" id="KW-1185">Reference proteome</keyword>
<gene>
    <name evidence="3" type="ORF">SAMN04487962_10919</name>
</gene>
<dbReference type="Proteomes" id="UP000198762">
    <property type="component" value="Unassembled WGS sequence"/>
</dbReference>
<accession>A0A1I0E8D6</accession>
<sequence length="365" mass="39806">MSSNLVRITAAGLLAGSVALAGAASAETLRISSGIGQQHFWAGEHMDPFMEAIEAADIGIDFEAYYSGSLVTPGQELGGLQDGIIHVAAPLLAPYHEGRFPLSDVTQLPTLETTSELVTDALLELMDSDQELKDGKSFYEYELGDKGIRGWPVGATSAYSLATTGIELKEPSDIKGLPIRAGSPLHTILLEELGATPVTMTSADSYEALSRNTVEGTILSVADWPSYSFEDLLEYAITGISMGHWESYLSMTEETWQGLTQEQRETWDRIAREVAMENARYIDKREVTVRENTSADGTTFVEVSELSEDMQAHMSNAASQTWIRWIEQLEGNGHPAKAAARQWAELIIERGGKIPEGAAEYLQLN</sequence>
<dbReference type="Pfam" id="PF03480">
    <property type="entry name" value="DctP"/>
    <property type="match status" value="1"/>
</dbReference>
<evidence type="ECO:0000256" key="2">
    <source>
        <dbReference type="SAM" id="SignalP"/>
    </source>
</evidence>
<evidence type="ECO:0000313" key="4">
    <source>
        <dbReference type="Proteomes" id="UP000198762"/>
    </source>
</evidence>
<name>A0A1I0E8D6_9GAMM</name>
<dbReference type="RefSeq" id="WP_091851516.1">
    <property type="nucleotide sequence ID" value="NZ_FOHZ01000009.1"/>
</dbReference>
<dbReference type="STRING" id="430453.SAMN04487962_10919"/>
<reference evidence="4" key="1">
    <citation type="submission" date="2016-10" db="EMBL/GenBank/DDBJ databases">
        <authorList>
            <person name="Varghese N."/>
            <person name="Submissions S."/>
        </authorList>
    </citation>
    <scope>NUCLEOTIDE SEQUENCE [LARGE SCALE GENOMIC DNA]</scope>
    <source>
        <strain evidence="4">CGMCC 1.6489</strain>
    </source>
</reference>
<dbReference type="Gene3D" id="3.40.190.170">
    <property type="entry name" value="Bacterial extracellular solute-binding protein, family 7"/>
    <property type="match status" value="1"/>
</dbReference>
<evidence type="ECO:0000256" key="1">
    <source>
        <dbReference type="ARBA" id="ARBA00022729"/>
    </source>
</evidence>
<dbReference type="PANTHER" id="PTHR33376">
    <property type="match status" value="1"/>
</dbReference>
<dbReference type="AlphaFoldDB" id="A0A1I0E8D6"/>
<protein>
    <submittedName>
        <fullName evidence="3">TRAP-type C4-dicarboxylate transport system, substrate-binding protein</fullName>
    </submittedName>
</protein>
<dbReference type="EMBL" id="FOHZ01000009">
    <property type="protein sequence ID" value="SET40721.1"/>
    <property type="molecule type" value="Genomic_DNA"/>
</dbReference>
<proteinExistence type="predicted"/>
<dbReference type="PANTHER" id="PTHR33376:SF15">
    <property type="entry name" value="BLL6794 PROTEIN"/>
    <property type="match status" value="1"/>
</dbReference>
<keyword evidence="1 2" id="KW-0732">Signal</keyword>
<feature type="chain" id="PRO_5011675230" evidence="2">
    <location>
        <begin position="27"/>
        <end position="365"/>
    </location>
</feature>
<dbReference type="InterPro" id="IPR018389">
    <property type="entry name" value="DctP_fam"/>
</dbReference>
<dbReference type="GO" id="GO:0055085">
    <property type="term" value="P:transmembrane transport"/>
    <property type="evidence" value="ECO:0007669"/>
    <property type="project" value="InterPro"/>
</dbReference>
<dbReference type="InterPro" id="IPR038404">
    <property type="entry name" value="TRAP_DctP_sf"/>
</dbReference>
<dbReference type="OrthoDB" id="9177965at2"/>
<evidence type="ECO:0000313" key="3">
    <source>
        <dbReference type="EMBL" id="SET40721.1"/>
    </source>
</evidence>